<dbReference type="RefSeq" id="XP_016232272.1">
    <property type="nucleotide sequence ID" value="XM_016383649.1"/>
</dbReference>
<accession>A0A0D1YAX3</accession>
<name>A0A0D1YAX3_9EURO</name>
<evidence type="ECO:0000256" key="1">
    <source>
        <dbReference type="SAM" id="MobiDB-lite"/>
    </source>
</evidence>
<dbReference type="EMBL" id="KN847498">
    <property type="protein sequence ID" value="KIW12056.1"/>
    <property type="molecule type" value="Genomic_DNA"/>
</dbReference>
<protein>
    <submittedName>
        <fullName evidence="2">Uncharacterized protein</fullName>
    </submittedName>
</protein>
<feature type="region of interest" description="Disordered" evidence="1">
    <location>
        <begin position="62"/>
        <end position="109"/>
    </location>
</feature>
<feature type="compositionally biased region" description="Basic and acidic residues" evidence="1">
    <location>
        <begin position="62"/>
        <end position="81"/>
    </location>
</feature>
<gene>
    <name evidence="2" type="ORF">PV08_09330</name>
</gene>
<evidence type="ECO:0000313" key="2">
    <source>
        <dbReference type="EMBL" id="KIW12056.1"/>
    </source>
</evidence>
<dbReference type="HOGENOM" id="CLU_1855301_0_0_1"/>
<sequence>MAPPGLLPGEIEASVLRIRDIEVKNEKPKTFDPTAFSAFADEYLEGLRPGTFLLCTAEEEGELARHSPSRRNDSVDFDHLSSFETQGRSSDHNEEDLFSDSMSLNDDLHQDEDEIPKGIELDRKILVDGEIYHFADYL</sequence>
<keyword evidence="3" id="KW-1185">Reference proteome</keyword>
<dbReference type="Proteomes" id="UP000053328">
    <property type="component" value="Unassembled WGS sequence"/>
</dbReference>
<proteinExistence type="predicted"/>
<dbReference type="VEuPathDB" id="FungiDB:PV08_09330"/>
<reference evidence="2 3" key="1">
    <citation type="submission" date="2015-01" db="EMBL/GenBank/DDBJ databases">
        <title>The Genome Sequence of Exophiala spinifera CBS89968.</title>
        <authorList>
            <consortium name="The Broad Institute Genomics Platform"/>
            <person name="Cuomo C."/>
            <person name="de Hoog S."/>
            <person name="Gorbushina A."/>
            <person name="Stielow B."/>
            <person name="Teixiera M."/>
            <person name="Abouelleil A."/>
            <person name="Chapman S.B."/>
            <person name="Priest M."/>
            <person name="Young S.K."/>
            <person name="Wortman J."/>
            <person name="Nusbaum C."/>
            <person name="Birren B."/>
        </authorList>
    </citation>
    <scope>NUCLEOTIDE SEQUENCE [LARGE SCALE GENOMIC DNA]</scope>
    <source>
        <strain evidence="2 3">CBS 89968</strain>
    </source>
</reference>
<dbReference type="AlphaFoldDB" id="A0A0D1YAX3"/>
<organism evidence="2 3">
    <name type="scientific">Exophiala spinifera</name>
    <dbReference type="NCBI Taxonomy" id="91928"/>
    <lineage>
        <taxon>Eukaryota</taxon>
        <taxon>Fungi</taxon>
        <taxon>Dikarya</taxon>
        <taxon>Ascomycota</taxon>
        <taxon>Pezizomycotina</taxon>
        <taxon>Eurotiomycetes</taxon>
        <taxon>Chaetothyriomycetidae</taxon>
        <taxon>Chaetothyriales</taxon>
        <taxon>Herpotrichiellaceae</taxon>
        <taxon>Exophiala</taxon>
    </lineage>
</organism>
<evidence type="ECO:0000313" key="3">
    <source>
        <dbReference type="Proteomes" id="UP000053328"/>
    </source>
</evidence>
<dbReference type="GeneID" id="27336413"/>